<evidence type="ECO:0000256" key="2">
    <source>
        <dbReference type="ARBA" id="ARBA00023295"/>
    </source>
</evidence>
<protein>
    <submittedName>
        <fullName evidence="5">Concanavalin A-like lectin/glucanases superfamily protein</fullName>
    </submittedName>
</protein>
<dbReference type="InterPro" id="IPR005084">
    <property type="entry name" value="CBM6"/>
</dbReference>
<dbReference type="CDD" id="cd04081">
    <property type="entry name" value="CBM35_galactosidase-like"/>
    <property type="match status" value="1"/>
</dbReference>
<evidence type="ECO:0000259" key="3">
    <source>
        <dbReference type="PROSITE" id="PS51175"/>
    </source>
</evidence>
<dbReference type="SUPFAM" id="SSF51445">
    <property type="entry name" value="(Trans)glycosidases"/>
    <property type="match status" value="1"/>
</dbReference>
<keyword evidence="5" id="KW-0430">Lectin</keyword>
<dbReference type="SUPFAM" id="SSF49785">
    <property type="entry name" value="Galactose-binding domain-like"/>
    <property type="match status" value="1"/>
</dbReference>
<name>A0A1M7L4N7_RUMFL</name>
<dbReference type="InterPro" id="IPR014718">
    <property type="entry name" value="GH-type_carb-bd"/>
</dbReference>
<dbReference type="GO" id="GO:0030246">
    <property type="term" value="F:carbohydrate binding"/>
    <property type="evidence" value="ECO:0007669"/>
    <property type="project" value="UniProtKB-KW"/>
</dbReference>
<dbReference type="InterPro" id="IPR013320">
    <property type="entry name" value="ConA-like_dom_sf"/>
</dbReference>
<dbReference type="PANTHER" id="PTHR35803">
    <property type="entry name" value="GLUCAN 1,4-ALPHA-GLUCOSIDASE SUSB-RELATED"/>
    <property type="match status" value="1"/>
</dbReference>
<dbReference type="Pfam" id="PF10566">
    <property type="entry name" value="Glyco_hydro_97"/>
    <property type="match status" value="1"/>
</dbReference>
<dbReference type="SUPFAM" id="SSF49899">
    <property type="entry name" value="Concanavalin A-like lectins/glucanases"/>
    <property type="match status" value="1"/>
</dbReference>
<dbReference type="InterPro" id="IPR052720">
    <property type="entry name" value="Glycosyl_hydrolase_97"/>
</dbReference>
<dbReference type="GO" id="GO:0004553">
    <property type="term" value="F:hydrolase activity, hydrolyzing O-glycosyl compounds"/>
    <property type="evidence" value="ECO:0007669"/>
    <property type="project" value="InterPro"/>
</dbReference>
<dbReference type="PANTHER" id="PTHR35803:SF2">
    <property type="entry name" value="RETAINING ALPHA-GALACTOSIDASE"/>
    <property type="match status" value="1"/>
</dbReference>
<dbReference type="InterPro" id="IPR029483">
    <property type="entry name" value="GH97_C"/>
</dbReference>
<evidence type="ECO:0000256" key="1">
    <source>
        <dbReference type="ARBA" id="ARBA00022801"/>
    </source>
</evidence>
<dbReference type="Pfam" id="PF00404">
    <property type="entry name" value="Dockerin_1"/>
    <property type="match status" value="1"/>
</dbReference>
<dbReference type="InterPro" id="IPR017853">
    <property type="entry name" value="GH"/>
</dbReference>
<dbReference type="AlphaFoldDB" id="A0A1M7L4N7"/>
<gene>
    <name evidence="5" type="ORF">SAMN04487860_11167</name>
</gene>
<dbReference type="Gene3D" id="2.60.120.260">
    <property type="entry name" value="Galactose-binding domain-like"/>
    <property type="match status" value="1"/>
</dbReference>
<dbReference type="Gene3D" id="1.10.1330.10">
    <property type="entry name" value="Dockerin domain"/>
    <property type="match status" value="1"/>
</dbReference>
<dbReference type="Gene3D" id="2.70.98.10">
    <property type="match status" value="1"/>
</dbReference>
<accession>A0A1M7L4N7</accession>
<evidence type="ECO:0000259" key="4">
    <source>
        <dbReference type="PROSITE" id="PS51766"/>
    </source>
</evidence>
<dbReference type="GO" id="GO:0000272">
    <property type="term" value="P:polysaccharide catabolic process"/>
    <property type="evidence" value="ECO:0007669"/>
    <property type="project" value="InterPro"/>
</dbReference>
<dbReference type="PROSITE" id="PS51766">
    <property type="entry name" value="DOCKERIN"/>
    <property type="match status" value="1"/>
</dbReference>
<dbReference type="InterPro" id="IPR029486">
    <property type="entry name" value="GH97_N"/>
</dbReference>
<sequence>MRKNLIHKSISTAAALCVLIQPSVQMIPRSSAANAAMNYSNAVVASQGSAAGDAVIKGGSAAVVYDSTLKSDVLDLHGDSFGSGWLQLPAMFAKGCENGFSFSLKYKLDSDAGNYTRLYQFSPVPFGAGAAPSYSSPDISIDLKDKKAFRTSIFVGKGTTTENDDKHRAIFDVESAPDSGKWHELTAVYSKTKAEFYIDGKLQSISEADTLTDTMNSLFSEGVLPSYIYNSIGHSVYSDNDIKACVDDVALYGYALTAQQAAILPDDPMYLYTFEENTIKEGEAVPEEEISVSENGTPLTSVPELESCSPDKTLITKFWVDSRGSYYYSVHKNSHGSIGTVIEPSKLGFVTTTEDLSSGFSQTAPAASVVEYDDTYTMPFGKHSTYRNHYNETSFPLKKGSSTLTVYVRMYDDGMAFRYALDHGATIKEEASQVVFPKQGTLWGNIPNATYEWDFTEFNVDKMTSAWADYSVPLTGNFNNKYWVLLSEANVFNESDPYCAGYLKTTGGSRALTWRFGMKASSVTMKNAFHTPWRAAIIADNLNDMASSDLILNLNPPSVLDDTSWIKPGKVAWSWWSSGGDSPIEYHTQKDYIDFAAENGWDYVCLDFGWALWDDSAAKVKELCEYGAKKGIGIYLWYGVNNKGHSGYKDSAGHPAYPYYSLLDEATIVREFERIKGLGVSGVKVDYYESDTQETMKQMYLCASIAAKNKLMVLFHGCTLPRGESRTYPNIVSYEAVNGTEFYKWGTSPSLANRITYTFTRNVVGSADFTPTGVPIYGIKATAGFALADTVNIESGVQHFAQSVYTYQGNKALPFLNDVPVKWDDMKVLDGRPMQFNVTARRSGSNWYIGASTLSARSISIKLSDLIDDEGEYTAYIFGDNKDGSEIEVRIIRDVTKDSVIEEKLLANGGFVMKITKSGMKLTTPYSNFKFYEAENAKLSGQASITADKNGKYSSGNAYVGYVGGNASNYVTFENVKVDKAGDYKLRIYYVSGERRSLKIDVNGSYATTLDGLYANRNDWSGIAAADTTVKLKEGVNTIKLYNDKGYGPSIDRIAVAIPNEDVEGDVNLDGEFSVADLVLMQRYLLGSATFNKQQFAAADLCKDEMIDAFDLIMFRKKIISK</sequence>
<dbReference type="CDD" id="cd14256">
    <property type="entry name" value="Dockerin_I"/>
    <property type="match status" value="1"/>
</dbReference>
<organism evidence="5 6">
    <name type="scientific">Ruminococcus flavefaciens</name>
    <dbReference type="NCBI Taxonomy" id="1265"/>
    <lineage>
        <taxon>Bacteria</taxon>
        <taxon>Bacillati</taxon>
        <taxon>Bacillota</taxon>
        <taxon>Clostridia</taxon>
        <taxon>Eubacteriales</taxon>
        <taxon>Oscillospiraceae</taxon>
        <taxon>Ruminococcus</taxon>
    </lineage>
</organism>
<dbReference type="Pfam" id="PF14508">
    <property type="entry name" value="GH97_N"/>
    <property type="match status" value="1"/>
</dbReference>
<dbReference type="Pfam" id="PF14509">
    <property type="entry name" value="GH97_C"/>
    <property type="match status" value="1"/>
</dbReference>
<dbReference type="EMBL" id="FRCT01000011">
    <property type="protein sequence ID" value="SHM72833.1"/>
    <property type="molecule type" value="Genomic_DNA"/>
</dbReference>
<dbReference type="InterPro" id="IPR016134">
    <property type="entry name" value="Dockerin_dom"/>
</dbReference>
<dbReference type="Proteomes" id="UP000184394">
    <property type="component" value="Unassembled WGS sequence"/>
</dbReference>
<dbReference type="Gene3D" id="3.20.20.70">
    <property type="entry name" value="Aldolase class I"/>
    <property type="match status" value="1"/>
</dbReference>
<dbReference type="PROSITE" id="PS51175">
    <property type="entry name" value="CBM6"/>
    <property type="match status" value="1"/>
</dbReference>
<dbReference type="InterPro" id="IPR013780">
    <property type="entry name" value="Glyco_hydro_b"/>
</dbReference>
<evidence type="ECO:0000313" key="6">
    <source>
        <dbReference type="Proteomes" id="UP000184394"/>
    </source>
</evidence>
<dbReference type="InterPro" id="IPR002105">
    <property type="entry name" value="Dockerin_1_rpt"/>
</dbReference>
<dbReference type="OrthoDB" id="57532at2"/>
<dbReference type="Gene3D" id="2.60.120.200">
    <property type="match status" value="1"/>
</dbReference>
<dbReference type="InterPro" id="IPR036439">
    <property type="entry name" value="Dockerin_dom_sf"/>
</dbReference>
<proteinExistence type="predicted"/>
<dbReference type="InterPro" id="IPR008979">
    <property type="entry name" value="Galactose-bd-like_sf"/>
</dbReference>
<dbReference type="InterPro" id="IPR019563">
    <property type="entry name" value="GH97_catalytic"/>
</dbReference>
<dbReference type="Pfam" id="PF13385">
    <property type="entry name" value="Laminin_G_3"/>
    <property type="match status" value="1"/>
</dbReference>
<keyword evidence="1" id="KW-0378">Hydrolase</keyword>
<reference evidence="5 6" key="1">
    <citation type="submission" date="2016-11" db="EMBL/GenBank/DDBJ databases">
        <authorList>
            <person name="Jaros S."/>
            <person name="Januszkiewicz K."/>
            <person name="Wedrychowicz H."/>
        </authorList>
    </citation>
    <scope>NUCLEOTIDE SEQUENCE [LARGE SCALE GENOMIC DNA]</scope>
    <source>
        <strain evidence="5 6">Y1</strain>
    </source>
</reference>
<feature type="domain" description="Dockerin" evidence="4">
    <location>
        <begin position="1060"/>
        <end position="1122"/>
    </location>
</feature>
<evidence type="ECO:0000313" key="5">
    <source>
        <dbReference type="EMBL" id="SHM72833.1"/>
    </source>
</evidence>
<dbReference type="RefSeq" id="WP_072951650.1">
    <property type="nucleotide sequence ID" value="NZ_FRCT01000011.1"/>
</dbReference>
<dbReference type="InterPro" id="IPR013785">
    <property type="entry name" value="Aldolase_TIM"/>
</dbReference>
<keyword evidence="2" id="KW-0326">Glycosidase</keyword>
<dbReference type="Gene3D" id="2.60.40.1180">
    <property type="entry name" value="Golgi alpha-mannosidase II"/>
    <property type="match status" value="1"/>
</dbReference>
<dbReference type="SUPFAM" id="SSF63446">
    <property type="entry name" value="Type I dockerin domain"/>
    <property type="match status" value="1"/>
</dbReference>
<feature type="domain" description="CBM6" evidence="3">
    <location>
        <begin position="930"/>
        <end position="1057"/>
    </location>
</feature>